<dbReference type="GO" id="GO:0046983">
    <property type="term" value="F:protein dimerization activity"/>
    <property type="evidence" value="ECO:0007669"/>
    <property type="project" value="InterPro"/>
</dbReference>
<keyword evidence="7" id="KW-0539">Nucleus</keyword>
<sequence>MANSPHQQFTRQEDWLLPQDWGWGWGSHSDSTSPTSSSDSYSSSPSYGHPSTTESLPQPLGCHTQETPTSAPFQRNRKEQGGTASGQRQSASEREKLRMRNLSRALHDLRRYLPPSVAPVGQSLTKIETLRLAIRYIGHLSALLGLSEESLRCRRREGTMQSCPLCPDRLGCCPIRTQSLSPVSQAPRTYSPQLPEAWGSPPSCPLVLPQPKQCMEQNLNAMSWGSPSCCLGSPTRLDLPAGRHQAAEFGNPSPACPGTQTPPKLHWEKDAEPASWAISPHSSEVYSVQGSEYSTSGKVASSPVMLPPSRFPHPSAPWFSSLRKTSRTGWRIKTGRLGAGERVRCSCGTWPSGM</sequence>
<dbReference type="GO" id="GO:0000978">
    <property type="term" value="F:RNA polymerase II cis-regulatory region sequence-specific DNA binding"/>
    <property type="evidence" value="ECO:0007669"/>
    <property type="project" value="TreeGrafter"/>
</dbReference>
<evidence type="ECO:0000256" key="5">
    <source>
        <dbReference type="ARBA" id="ARBA00023125"/>
    </source>
</evidence>
<dbReference type="SUPFAM" id="SSF47459">
    <property type="entry name" value="HLH, helix-loop-helix DNA-binding domain"/>
    <property type="match status" value="1"/>
</dbReference>
<dbReference type="Gene3D" id="4.10.280.10">
    <property type="entry name" value="Helix-loop-helix DNA-binding domain"/>
    <property type="match status" value="1"/>
</dbReference>
<dbReference type="GO" id="GO:0005634">
    <property type="term" value="C:nucleus"/>
    <property type="evidence" value="ECO:0007669"/>
    <property type="project" value="UniProtKB-SubCell"/>
</dbReference>
<evidence type="ECO:0000256" key="1">
    <source>
        <dbReference type="ARBA" id="ARBA00004123"/>
    </source>
</evidence>
<evidence type="ECO:0000256" key="2">
    <source>
        <dbReference type="ARBA" id="ARBA00022473"/>
    </source>
</evidence>
<dbReference type="Ensembl" id="ENSVURT00010010428.1">
    <property type="protein sequence ID" value="ENSVURP00010009193.1"/>
    <property type="gene ID" value="ENSVURG00010007129.1"/>
</dbReference>
<dbReference type="PANTHER" id="PTHR20937">
    <property type="entry name" value="IP14615P"/>
    <property type="match status" value="1"/>
</dbReference>
<dbReference type="PROSITE" id="PS50888">
    <property type="entry name" value="BHLH"/>
    <property type="match status" value="1"/>
</dbReference>
<dbReference type="GO" id="GO:0000981">
    <property type="term" value="F:DNA-binding transcription factor activity, RNA polymerase II-specific"/>
    <property type="evidence" value="ECO:0007669"/>
    <property type="project" value="TreeGrafter"/>
</dbReference>
<dbReference type="InterPro" id="IPR011598">
    <property type="entry name" value="bHLH_dom"/>
</dbReference>
<dbReference type="OMA" id="GWAGHSD"/>
<comment type="subcellular location">
    <subcellularLocation>
        <location evidence="1">Nucleus</location>
    </subcellularLocation>
</comment>
<dbReference type="STRING" id="29139.ENSVURP00010009193"/>
<dbReference type="AlphaFoldDB" id="A0A4X2KBB8"/>
<dbReference type="Proteomes" id="UP000314987">
    <property type="component" value="Unassembled WGS sequence"/>
</dbReference>
<keyword evidence="2" id="KW-0217">Developmental protein</keyword>
<evidence type="ECO:0000256" key="8">
    <source>
        <dbReference type="SAM" id="MobiDB-lite"/>
    </source>
</evidence>
<feature type="compositionally biased region" description="Low complexity" evidence="8">
    <location>
        <begin position="26"/>
        <end position="53"/>
    </location>
</feature>
<feature type="compositionally biased region" description="Polar residues" evidence="8">
    <location>
        <begin position="64"/>
        <end position="73"/>
    </location>
</feature>
<accession>A0A4X2KBB8</accession>
<dbReference type="SMART" id="SM00353">
    <property type="entry name" value="HLH"/>
    <property type="match status" value="1"/>
</dbReference>
<dbReference type="GO" id="GO:0007219">
    <property type="term" value="P:Notch signaling pathway"/>
    <property type="evidence" value="ECO:0007669"/>
    <property type="project" value="UniProtKB-KW"/>
</dbReference>
<dbReference type="InterPro" id="IPR036638">
    <property type="entry name" value="HLH_DNA-bd_sf"/>
</dbReference>
<keyword evidence="3" id="KW-0914">Notch signaling pathway</keyword>
<keyword evidence="4" id="KW-0805">Transcription regulation</keyword>
<dbReference type="GO" id="GO:0001707">
    <property type="term" value="P:mesoderm formation"/>
    <property type="evidence" value="ECO:0007669"/>
    <property type="project" value="TreeGrafter"/>
</dbReference>
<proteinExistence type="predicted"/>
<evidence type="ECO:0000256" key="6">
    <source>
        <dbReference type="ARBA" id="ARBA00023163"/>
    </source>
</evidence>
<reference evidence="10" key="3">
    <citation type="submission" date="2025-09" db="UniProtKB">
        <authorList>
            <consortium name="Ensembl"/>
        </authorList>
    </citation>
    <scope>IDENTIFICATION</scope>
</reference>
<dbReference type="FunFam" id="4.10.280.10:FF:000047">
    <property type="entry name" value="mesoderm posterior protein 1"/>
    <property type="match status" value="1"/>
</dbReference>
<dbReference type="GeneTree" id="ENSGT00530000063712"/>
<dbReference type="PANTHER" id="PTHR20937:SF6">
    <property type="entry name" value="MESODERM POSTERIOR PROTEIN 1"/>
    <property type="match status" value="1"/>
</dbReference>
<reference evidence="11" key="1">
    <citation type="submission" date="2018-12" db="EMBL/GenBank/DDBJ databases">
        <authorList>
            <person name="Yazar S."/>
        </authorList>
    </citation>
    <scope>NUCLEOTIDE SEQUENCE [LARGE SCALE GENOMIC DNA]</scope>
</reference>
<protein>
    <recommendedName>
        <fullName evidence="9">BHLH domain-containing protein</fullName>
    </recommendedName>
</protein>
<dbReference type="InterPro" id="IPR040259">
    <property type="entry name" value="Mesogenin/MesP"/>
</dbReference>
<evidence type="ECO:0000313" key="11">
    <source>
        <dbReference type="Proteomes" id="UP000314987"/>
    </source>
</evidence>
<evidence type="ECO:0000313" key="10">
    <source>
        <dbReference type="Ensembl" id="ENSVURP00010009193.1"/>
    </source>
</evidence>
<evidence type="ECO:0000259" key="9">
    <source>
        <dbReference type="PROSITE" id="PS50888"/>
    </source>
</evidence>
<evidence type="ECO:0000256" key="3">
    <source>
        <dbReference type="ARBA" id="ARBA00022976"/>
    </source>
</evidence>
<keyword evidence="5" id="KW-0238">DNA-binding</keyword>
<evidence type="ECO:0000256" key="4">
    <source>
        <dbReference type="ARBA" id="ARBA00023015"/>
    </source>
</evidence>
<dbReference type="GO" id="GO:0003007">
    <property type="term" value="P:heart morphogenesis"/>
    <property type="evidence" value="ECO:0007669"/>
    <property type="project" value="TreeGrafter"/>
</dbReference>
<keyword evidence="6" id="KW-0804">Transcription</keyword>
<feature type="region of interest" description="Disordered" evidence="8">
    <location>
        <begin position="26"/>
        <end position="95"/>
    </location>
</feature>
<feature type="domain" description="BHLH" evidence="9">
    <location>
        <begin position="86"/>
        <end position="140"/>
    </location>
</feature>
<name>A0A4X2KBB8_VOMUR</name>
<dbReference type="CDD" id="cd18938">
    <property type="entry name" value="bHLH_TS_Mesp"/>
    <property type="match status" value="1"/>
</dbReference>
<dbReference type="GO" id="GO:0032525">
    <property type="term" value="P:somite rostral/caudal axis specification"/>
    <property type="evidence" value="ECO:0007669"/>
    <property type="project" value="TreeGrafter"/>
</dbReference>
<reference evidence="10" key="2">
    <citation type="submission" date="2025-08" db="UniProtKB">
        <authorList>
            <consortium name="Ensembl"/>
        </authorList>
    </citation>
    <scope>IDENTIFICATION</scope>
</reference>
<organism evidence="10 11">
    <name type="scientific">Vombatus ursinus</name>
    <name type="common">Common wombat</name>
    <dbReference type="NCBI Taxonomy" id="29139"/>
    <lineage>
        <taxon>Eukaryota</taxon>
        <taxon>Metazoa</taxon>
        <taxon>Chordata</taxon>
        <taxon>Craniata</taxon>
        <taxon>Vertebrata</taxon>
        <taxon>Euteleostomi</taxon>
        <taxon>Mammalia</taxon>
        <taxon>Metatheria</taxon>
        <taxon>Diprotodontia</taxon>
        <taxon>Vombatidae</taxon>
        <taxon>Vombatus</taxon>
    </lineage>
</organism>
<keyword evidence="11" id="KW-1185">Reference proteome</keyword>
<evidence type="ECO:0000256" key="7">
    <source>
        <dbReference type="ARBA" id="ARBA00023242"/>
    </source>
</evidence>
<dbReference type="Pfam" id="PF00010">
    <property type="entry name" value="HLH"/>
    <property type="match status" value="1"/>
</dbReference>